<dbReference type="InterPro" id="IPR009061">
    <property type="entry name" value="DNA-bd_dom_put_sf"/>
</dbReference>
<keyword evidence="4" id="KW-1185">Reference proteome</keyword>
<dbReference type="SMART" id="SM00422">
    <property type="entry name" value="HTH_MERR"/>
    <property type="match status" value="1"/>
</dbReference>
<protein>
    <submittedName>
        <fullName evidence="3">Helix-turn-helix domain-containing protein</fullName>
    </submittedName>
</protein>
<dbReference type="PROSITE" id="PS50937">
    <property type="entry name" value="HTH_MERR_2"/>
    <property type="match status" value="1"/>
</dbReference>
<dbReference type="GO" id="GO:0003677">
    <property type="term" value="F:DNA binding"/>
    <property type="evidence" value="ECO:0007669"/>
    <property type="project" value="UniProtKB-KW"/>
</dbReference>
<keyword evidence="1" id="KW-0238">DNA-binding</keyword>
<reference evidence="3" key="1">
    <citation type="submission" date="2021-06" db="EMBL/GenBank/DDBJ databases">
        <title>Direct submission.</title>
        <authorList>
            <person name="Lee C.-S."/>
            <person name="Jin L."/>
        </authorList>
    </citation>
    <scope>NUCLEOTIDE SEQUENCE</scope>
    <source>
        <strain evidence="3">Con5</strain>
    </source>
</reference>
<dbReference type="AlphaFoldDB" id="A0A975S2P3"/>
<name>A0A975S2P3_9RHOB</name>
<dbReference type="Proteomes" id="UP000679352">
    <property type="component" value="Chromosome"/>
</dbReference>
<accession>A0A975S2P3</accession>
<dbReference type="PROSITE" id="PS00552">
    <property type="entry name" value="HTH_MERR_1"/>
    <property type="match status" value="1"/>
</dbReference>
<dbReference type="EMBL" id="CP076361">
    <property type="protein sequence ID" value="QWK91193.1"/>
    <property type="molecule type" value="Genomic_DNA"/>
</dbReference>
<dbReference type="KEGG" id="gfu:KM031_04650"/>
<dbReference type="Pfam" id="PF13411">
    <property type="entry name" value="MerR_1"/>
    <property type="match status" value="1"/>
</dbReference>
<evidence type="ECO:0000313" key="3">
    <source>
        <dbReference type="EMBL" id="QWK91193.1"/>
    </source>
</evidence>
<sequence length="142" mass="15263">MRDYTIGEAARDSGVKVNTIRFYEERGLLAVPPRSGGNQRLYDTAAVARLRFIRHARDLGFGLPAIADLLELAGHPQAACADADAIAQAQLAEVERRILHLTALRAELLRMLDCGGGGAVADCRVIESLADHAHCAGPHDEP</sequence>
<gene>
    <name evidence="3" type="ORF">KM031_04650</name>
</gene>
<evidence type="ECO:0000259" key="2">
    <source>
        <dbReference type="PROSITE" id="PS50937"/>
    </source>
</evidence>
<dbReference type="PRINTS" id="PR00040">
    <property type="entry name" value="HTHMERR"/>
</dbReference>
<feature type="domain" description="HTH merR-type" evidence="2">
    <location>
        <begin position="1"/>
        <end position="72"/>
    </location>
</feature>
<dbReference type="PANTHER" id="PTHR30204">
    <property type="entry name" value="REDOX-CYCLING DRUG-SENSING TRANSCRIPTIONAL ACTIVATOR SOXR"/>
    <property type="match status" value="1"/>
</dbReference>
<dbReference type="InterPro" id="IPR047057">
    <property type="entry name" value="MerR_fam"/>
</dbReference>
<dbReference type="GO" id="GO:0003700">
    <property type="term" value="F:DNA-binding transcription factor activity"/>
    <property type="evidence" value="ECO:0007669"/>
    <property type="project" value="InterPro"/>
</dbReference>
<dbReference type="PANTHER" id="PTHR30204:SF92">
    <property type="entry name" value="HTH-TYPE TRANSCRIPTIONAL REGULATOR ZNTR"/>
    <property type="match status" value="1"/>
</dbReference>
<dbReference type="CDD" id="cd04785">
    <property type="entry name" value="HTH_CadR-PbrR-like"/>
    <property type="match status" value="1"/>
</dbReference>
<evidence type="ECO:0000313" key="4">
    <source>
        <dbReference type="Proteomes" id="UP000679352"/>
    </source>
</evidence>
<dbReference type="InterPro" id="IPR000551">
    <property type="entry name" value="MerR-type_HTH_dom"/>
</dbReference>
<organism evidence="3 4">
    <name type="scientific">Gemmobacter fulvus</name>
    <dbReference type="NCBI Taxonomy" id="2840474"/>
    <lineage>
        <taxon>Bacteria</taxon>
        <taxon>Pseudomonadati</taxon>
        <taxon>Pseudomonadota</taxon>
        <taxon>Alphaproteobacteria</taxon>
        <taxon>Rhodobacterales</taxon>
        <taxon>Paracoccaceae</taxon>
        <taxon>Gemmobacter</taxon>
    </lineage>
</organism>
<dbReference type="Gene3D" id="1.10.1660.10">
    <property type="match status" value="1"/>
</dbReference>
<dbReference type="RefSeq" id="WP_215503385.1">
    <property type="nucleotide sequence ID" value="NZ_CP076361.1"/>
</dbReference>
<evidence type="ECO:0000256" key="1">
    <source>
        <dbReference type="ARBA" id="ARBA00023125"/>
    </source>
</evidence>
<proteinExistence type="predicted"/>
<dbReference type="SUPFAM" id="SSF46955">
    <property type="entry name" value="Putative DNA-binding domain"/>
    <property type="match status" value="1"/>
</dbReference>